<dbReference type="Proteomes" id="UP000514411">
    <property type="component" value="Chromosome"/>
</dbReference>
<name>A0A8E4ENT7_XANCJ</name>
<protein>
    <submittedName>
        <fullName evidence="1">Uncharacterized protein</fullName>
    </submittedName>
</protein>
<proteinExistence type="predicted"/>
<sequence>MKDYASAQKEEKAGSGRVIGLTAVEGEAGNFSKPVLLILEWDDARVAWGDKNSRAIVLPKPDAKAV</sequence>
<dbReference type="EMBL" id="LR824643">
    <property type="protein sequence ID" value="CAD0325729.1"/>
    <property type="molecule type" value="Genomic_DNA"/>
</dbReference>
<evidence type="ECO:0000313" key="2">
    <source>
        <dbReference type="EMBL" id="CAD1791405.1"/>
    </source>
</evidence>
<dbReference type="AlphaFoldDB" id="A0A8E4ENT7"/>
<reference evidence="1 3" key="1">
    <citation type="submission" date="2020-07" db="EMBL/GenBank/DDBJ databases">
        <authorList>
            <person name="Teixeira M."/>
        </authorList>
    </citation>
    <scope>NUCLEOTIDE SEQUENCE</scope>
    <source>
        <strain evidence="2">3</strain>
        <strain evidence="1">Xanthomonas arboricola pv. juglandis CPBF 427</strain>
    </source>
</reference>
<dbReference type="RefSeq" id="WP_147297558.1">
    <property type="nucleotide sequence ID" value="NZ_LR861807.1"/>
</dbReference>
<gene>
    <name evidence="2" type="ORF">XSP_001910</name>
    <name evidence="1" type="ORF">XSP_001926</name>
</gene>
<evidence type="ECO:0000313" key="1">
    <source>
        <dbReference type="EMBL" id="CAD0325729.1"/>
    </source>
</evidence>
<dbReference type="EMBL" id="LR861807">
    <property type="protein sequence ID" value="CAD1791405.1"/>
    <property type="molecule type" value="Genomic_DNA"/>
</dbReference>
<accession>A0A8E4ENT7</accession>
<organism evidence="1">
    <name type="scientific">Xanthomonas campestris pv. juglandis</name>
    <name type="common">Xanthomonas arboricola pv. juglandis</name>
    <dbReference type="NCBI Taxonomy" id="195709"/>
    <lineage>
        <taxon>Bacteria</taxon>
        <taxon>Pseudomonadati</taxon>
        <taxon>Pseudomonadota</taxon>
        <taxon>Gammaproteobacteria</taxon>
        <taxon>Lysobacterales</taxon>
        <taxon>Lysobacteraceae</taxon>
        <taxon>Xanthomonas</taxon>
    </lineage>
</organism>
<evidence type="ECO:0000313" key="3">
    <source>
        <dbReference type="Proteomes" id="UP000514411"/>
    </source>
</evidence>